<sequence length="37" mass="4581">MDCFRMQAWKMQKKTDISKNTEKSEFNEILRHFLSQM</sequence>
<protein>
    <submittedName>
        <fullName evidence="1">Uncharacterized protein</fullName>
    </submittedName>
</protein>
<dbReference type="STRING" id="1702221.AALO17_23640"/>
<dbReference type="KEGG" id="fro:AALO17_23640"/>
<name>A0A140DXX1_9FIRM</name>
<dbReference type="EMBL" id="CP011391">
    <property type="protein sequence ID" value="AMK55498.1"/>
    <property type="molecule type" value="Genomic_DNA"/>
</dbReference>
<dbReference type="AlphaFoldDB" id="A0A140DXX1"/>
<keyword evidence="2" id="KW-1185">Reference proteome</keyword>
<reference evidence="1 2" key="1">
    <citation type="journal article" date="2016" name="Gut Pathog.">
        <title>Whole genome sequencing of "Faecalibaculum rodentium" ALO17, isolated from C57BL/6J laboratory mouse feces.</title>
        <authorList>
            <person name="Lim S."/>
            <person name="Chang D.H."/>
            <person name="Ahn S."/>
            <person name="Kim B.C."/>
        </authorList>
    </citation>
    <scope>NUCLEOTIDE SEQUENCE [LARGE SCALE GENOMIC DNA]</scope>
    <source>
        <strain evidence="1 2">Alo17</strain>
    </source>
</reference>
<accession>A0A140DXX1</accession>
<organism evidence="1 2">
    <name type="scientific">Faecalibaculum rodentium</name>
    <dbReference type="NCBI Taxonomy" id="1702221"/>
    <lineage>
        <taxon>Bacteria</taxon>
        <taxon>Bacillati</taxon>
        <taxon>Bacillota</taxon>
        <taxon>Erysipelotrichia</taxon>
        <taxon>Erysipelotrichales</taxon>
        <taxon>Erysipelotrichaceae</taxon>
        <taxon>Faecalibaculum</taxon>
    </lineage>
</organism>
<gene>
    <name evidence="1" type="ORF">AALO17_23640</name>
</gene>
<evidence type="ECO:0000313" key="1">
    <source>
        <dbReference type="EMBL" id="AMK55498.1"/>
    </source>
</evidence>
<proteinExistence type="predicted"/>
<dbReference type="Proteomes" id="UP000069771">
    <property type="component" value="Chromosome"/>
</dbReference>
<evidence type="ECO:0000313" key="2">
    <source>
        <dbReference type="Proteomes" id="UP000069771"/>
    </source>
</evidence>